<dbReference type="KEGG" id="llh:I41_36130"/>
<evidence type="ECO:0000313" key="2">
    <source>
        <dbReference type="EMBL" id="QDT74418.1"/>
    </source>
</evidence>
<dbReference type="RefSeq" id="WP_145434171.1">
    <property type="nucleotide sequence ID" value="NZ_CP036339.1"/>
</dbReference>
<gene>
    <name evidence="2" type="ORF">I41_36130</name>
</gene>
<name>A0A517U1A8_9BACT</name>
<feature type="region of interest" description="Disordered" evidence="1">
    <location>
        <begin position="22"/>
        <end position="110"/>
    </location>
</feature>
<dbReference type="AlphaFoldDB" id="A0A517U1A8"/>
<accession>A0A517U1A8</accession>
<sequence length="110" mass="11402">MNVSATTGAFASAAGAPLSQLAGAETERAAKDSAVQQRHANSEAKSESAAGIGETEHDQEASERDADGRRLWEAPPEKRHQTPGDPLAAIEQRQVKDPTGIAGNALDLTG</sequence>
<evidence type="ECO:0000313" key="3">
    <source>
        <dbReference type="Proteomes" id="UP000317909"/>
    </source>
</evidence>
<protein>
    <submittedName>
        <fullName evidence="2">Uncharacterized protein</fullName>
    </submittedName>
</protein>
<proteinExistence type="predicted"/>
<keyword evidence="3" id="KW-1185">Reference proteome</keyword>
<feature type="compositionally biased region" description="Basic and acidic residues" evidence="1">
    <location>
        <begin position="54"/>
        <end position="82"/>
    </location>
</feature>
<organism evidence="2 3">
    <name type="scientific">Lacipirellula limnantheis</name>
    <dbReference type="NCBI Taxonomy" id="2528024"/>
    <lineage>
        <taxon>Bacteria</taxon>
        <taxon>Pseudomonadati</taxon>
        <taxon>Planctomycetota</taxon>
        <taxon>Planctomycetia</taxon>
        <taxon>Pirellulales</taxon>
        <taxon>Lacipirellulaceae</taxon>
        <taxon>Lacipirellula</taxon>
    </lineage>
</organism>
<dbReference type="EMBL" id="CP036339">
    <property type="protein sequence ID" value="QDT74418.1"/>
    <property type="molecule type" value="Genomic_DNA"/>
</dbReference>
<dbReference type="Proteomes" id="UP000317909">
    <property type="component" value="Chromosome"/>
</dbReference>
<dbReference type="OrthoDB" id="290832at2"/>
<reference evidence="2 3" key="1">
    <citation type="submission" date="2019-02" db="EMBL/GenBank/DDBJ databases">
        <title>Deep-cultivation of Planctomycetes and their phenomic and genomic characterization uncovers novel biology.</title>
        <authorList>
            <person name="Wiegand S."/>
            <person name="Jogler M."/>
            <person name="Boedeker C."/>
            <person name="Pinto D."/>
            <person name="Vollmers J."/>
            <person name="Rivas-Marin E."/>
            <person name="Kohn T."/>
            <person name="Peeters S.H."/>
            <person name="Heuer A."/>
            <person name="Rast P."/>
            <person name="Oberbeckmann S."/>
            <person name="Bunk B."/>
            <person name="Jeske O."/>
            <person name="Meyerdierks A."/>
            <person name="Storesund J.E."/>
            <person name="Kallscheuer N."/>
            <person name="Luecker S."/>
            <person name="Lage O.M."/>
            <person name="Pohl T."/>
            <person name="Merkel B.J."/>
            <person name="Hornburger P."/>
            <person name="Mueller R.-W."/>
            <person name="Bruemmer F."/>
            <person name="Labrenz M."/>
            <person name="Spormann A.M."/>
            <person name="Op den Camp H."/>
            <person name="Overmann J."/>
            <person name="Amann R."/>
            <person name="Jetten M.S.M."/>
            <person name="Mascher T."/>
            <person name="Medema M.H."/>
            <person name="Devos D.P."/>
            <person name="Kaster A.-K."/>
            <person name="Ovreas L."/>
            <person name="Rohde M."/>
            <person name="Galperin M.Y."/>
            <person name="Jogler C."/>
        </authorList>
    </citation>
    <scope>NUCLEOTIDE SEQUENCE [LARGE SCALE GENOMIC DNA]</scope>
    <source>
        <strain evidence="2 3">I41</strain>
    </source>
</reference>
<evidence type="ECO:0000256" key="1">
    <source>
        <dbReference type="SAM" id="MobiDB-lite"/>
    </source>
</evidence>